<name>A0A7D7QXB2_9NOSO</name>
<dbReference type="GO" id="GO:0008168">
    <property type="term" value="F:methyltransferase activity"/>
    <property type="evidence" value="ECO:0007669"/>
    <property type="project" value="UniProtKB-KW"/>
</dbReference>
<dbReference type="SUPFAM" id="SSF53335">
    <property type="entry name" value="S-adenosyl-L-methionine-dependent methyltransferases"/>
    <property type="match status" value="1"/>
</dbReference>
<gene>
    <name evidence="1" type="ORF">HUN01_31695</name>
</gene>
<dbReference type="KEGG" id="ned:HUN01_31695"/>
<dbReference type="CDD" id="cd02440">
    <property type="entry name" value="AdoMet_MTases"/>
    <property type="match status" value="1"/>
</dbReference>
<keyword evidence="2" id="KW-1185">Reference proteome</keyword>
<reference evidence="2" key="1">
    <citation type="submission" date="2020-06" db="EMBL/GenBank/DDBJ databases">
        <title>Nostoc edaphicum CCNP1411 genome.</title>
        <authorList>
            <person name="Fidor A."/>
            <person name="Grabski M."/>
            <person name="Gawor J."/>
            <person name="Gromadka R."/>
            <person name="Wegrzyn G."/>
            <person name="Mazur-Marzec H."/>
        </authorList>
    </citation>
    <scope>NUCLEOTIDE SEQUENCE [LARGE SCALE GENOMIC DNA]</scope>
    <source>
        <strain evidence="2">CCNP1411</strain>
    </source>
</reference>
<keyword evidence="1" id="KW-0808">Transferase</keyword>
<dbReference type="Proteomes" id="UP000514713">
    <property type="component" value="Chromosome"/>
</dbReference>
<dbReference type="AlphaFoldDB" id="A0A7D7QXB2"/>
<protein>
    <submittedName>
        <fullName evidence="1">Methyltransferase domain-containing protein</fullName>
    </submittedName>
</protein>
<sequence>MSEKFSNKCPVCNHDGIHIRSLSQKNIISELEDYFAEKPPEKIEIIDYEIQQCKNCSLEYAFPLEAGSQSFYQWVTTRVGYYPESRWEWLAVIEQIKKRERQNSISVLDVGCGGGNFLEIAAKKLSNTRIVGLDTTPESVDQCQKRGFEVYCETIESFYNKFSSEKFNYVLSFHCLEHISQPKEFIASMLSVLKPMGSILISTPYSPMSVESDWFDILNHPPHHILRFSKKSYEELARQLGCEIEFYMPPANSAIARAANNFSLSKFGKNQTVSKLRLLQAILKDPSLFWKIFSRQLGRDRVNGTVAADMVLVEFKLSSKSSI</sequence>
<evidence type="ECO:0000313" key="2">
    <source>
        <dbReference type="Proteomes" id="UP000514713"/>
    </source>
</evidence>
<dbReference type="Pfam" id="PF13489">
    <property type="entry name" value="Methyltransf_23"/>
    <property type="match status" value="1"/>
</dbReference>
<keyword evidence="1" id="KW-0489">Methyltransferase</keyword>
<dbReference type="Gene3D" id="3.40.50.150">
    <property type="entry name" value="Vaccinia Virus protein VP39"/>
    <property type="match status" value="1"/>
</dbReference>
<dbReference type="GO" id="GO:0032259">
    <property type="term" value="P:methylation"/>
    <property type="evidence" value="ECO:0007669"/>
    <property type="project" value="UniProtKB-KW"/>
</dbReference>
<dbReference type="EMBL" id="CP054698">
    <property type="protein sequence ID" value="QMS91943.1"/>
    <property type="molecule type" value="Genomic_DNA"/>
</dbReference>
<proteinExistence type="predicted"/>
<evidence type="ECO:0000313" key="1">
    <source>
        <dbReference type="EMBL" id="QMS91943.1"/>
    </source>
</evidence>
<dbReference type="PANTHER" id="PTHR43861">
    <property type="entry name" value="TRANS-ACONITATE 2-METHYLTRANSFERASE-RELATED"/>
    <property type="match status" value="1"/>
</dbReference>
<accession>A0A7D7QXB2</accession>
<organism evidence="1 2">
    <name type="scientific">Nostoc edaphicum CCNP1411</name>
    <dbReference type="NCBI Taxonomy" id="1472755"/>
    <lineage>
        <taxon>Bacteria</taxon>
        <taxon>Bacillati</taxon>
        <taxon>Cyanobacteriota</taxon>
        <taxon>Cyanophyceae</taxon>
        <taxon>Nostocales</taxon>
        <taxon>Nostocaceae</taxon>
        <taxon>Nostoc</taxon>
    </lineage>
</organism>
<dbReference type="RefSeq" id="WP_181929489.1">
    <property type="nucleotide sequence ID" value="NZ_CP054698.1"/>
</dbReference>
<dbReference type="InterPro" id="IPR029063">
    <property type="entry name" value="SAM-dependent_MTases_sf"/>
</dbReference>